<accession>A0ABR4D8K7</accession>
<feature type="transmembrane region" description="Helical" evidence="2">
    <location>
        <begin position="318"/>
        <end position="337"/>
    </location>
</feature>
<evidence type="ECO:0000313" key="3">
    <source>
        <dbReference type="EMBL" id="KAL2266653.1"/>
    </source>
</evidence>
<name>A0ABR4D8K7_9PEZI</name>
<protein>
    <recommendedName>
        <fullName evidence="5">Wax synthase domain-containing protein</fullName>
    </recommendedName>
</protein>
<reference evidence="3 4" key="1">
    <citation type="journal article" date="2024" name="Commun. Biol.">
        <title>Comparative genomic analysis of thermophilic fungi reveals convergent evolutionary adaptations and gene losses.</title>
        <authorList>
            <person name="Steindorff A.S."/>
            <person name="Aguilar-Pontes M.V."/>
            <person name="Robinson A.J."/>
            <person name="Andreopoulos B."/>
            <person name="LaButti K."/>
            <person name="Kuo A."/>
            <person name="Mondo S."/>
            <person name="Riley R."/>
            <person name="Otillar R."/>
            <person name="Haridas S."/>
            <person name="Lipzen A."/>
            <person name="Grimwood J."/>
            <person name="Schmutz J."/>
            <person name="Clum A."/>
            <person name="Reid I.D."/>
            <person name="Moisan M.C."/>
            <person name="Butler G."/>
            <person name="Nguyen T.T.M."/>
            <person name="Dewar K."/>
            <person name="Conant G."/>
            <person name="Drula E."/>
            <person name="Henrissat B."/>
            <person name="Hansel C."/>
            <person name="Singer S."/>
            <person name="Hutchinson M.I."/>
            <person name="de Vries R.P."/>
            <person name="Natvig D.O."/>
            <person name="Powell A.J."/>
            <person name="Tsang A."/>
            <person name="Grigoriev I.V."/>
        </authorList>
    </citation>
    <scope>NUCLEOTIDE SEQUENCE [LARGE SCALE GENOMIC DNA]</scope>
    <source>
        <strain evidence="3 4">ATCC 22073</strain>
    </source>
</reference>
<comment type="caution">
    <text evidence="3">The sequence shown here is derived from an EMBL/GenBank/DDBJ whole genome shotgun (WGS) entry which is preliminary data.</text>
</comment>
<feature type="compositionally biased region" description="Gly residues" evidence="1">
    <location>
        <begin position="399"/>
        <end position="410"/>
    </location>
</feature>
<keyword evidence="2" id="KW-0472">Membrane</keyword>
<feature type="region of interest" description="Disordered" evidence="1">
    <location>
        <begin position="387"/>
        <end position="416"/>
    </location>
</feature>
<organism evidence="3 4">
    <name type="scientific">Remersonia thermophila</name>
    <dbReference type="NCBI Taxonomy" id="72144"/>
    <lineage>
        <taxon>Eukaryota</taxon>
        <taxon>Fungi</taxon>
        <taxon>Dikarya</taxon>
        <taxon>Ascomycota</taxon>
        <taxon>Pezizomycotina</taxon>
        <taxon>Sordariomycetes</taxon>
        <taxon>Sordariomycetidae</taxon>
        <taxon>Sordariales</taxon>
        <taxon>Sordariales incertae sedis</taxon>
        <taxon>Remersonia</taxon>
    </lineage>
</organism>
<keyword evidence="2" id="KW-1133">Transmembrane helix</keyword>
<evidence type="ECO:0000256" key="2">
    <source>
        <dbReference type="SAM" id="Phobius"/>
    </source>
</evidence>
<gene>
    <name evidence="3" type="ORF">VTJ83DRAFT_6005</name>
</gene>
<dbReference type="RefSeq" id="XP_070865380.1">
    <property type="nucleotide sequence ID" value="XM_071012669.1"/>
</dbReference>
<dbReference type="EMBL" id="JAZGUE010000005">
    <property type="protein sequence ID" value="KAL2266653.1"/>
    <property type="molecule type" value="Genomic_DNA"/>
</dbReference>
<keyword evidence="2" id="KW-0812">Transmembrane</keyword>
<dbReference type="PANTHER" id="PTHR35043:SF8">
    <property type="entry name" value="DUF4220 DOMAIN-CONTAINING PROTEIN"/>
    <property type="match status" value="1"/>
</dbReference>
<proteinExistence type="predicted"/>
<dbReference type="PANTHER" id="PTHR35043">
    <property type="entry name" value="TRANSCRIPTION FACTOR DOMAIN-CONTAINING PROTEIN"/>
    <property type="match status" value="1"/>
</dbReference>
<dbReference type="GeneID" id="98127313"/>
<evidence type="ECO:0000256" key="1">
    <source>
        <dbReference type="SAM" id="MobiDB-lite"/>
    </source>
</evidence>
<evidence type="ECO:0000313" key="4">
    <source>
        <dbReference type="Proteomes" id="UP001600064"/>
    </source>
</evidence>
<evidence type="ECO:0008006" key="5">
    <source>
        <dbReference type="Google" id="ProtNLM"/>
    </source>
</evidence>
<sequence>MDANTTVSSPSTCLNSICNPDEIAGWNPSDTNRGSIEILWACSVTIILCCWVCPLPNVPSLSDKWYHTLIDRFNLACIGLVGPDYLFGIALGQFSSARRSVKLFQSLSRIPQGREWTLTHGFFADMGGFLLASPDYPPFPINAEQLHYLVHHGHVDFPSVTKADIKVLNKMDGLSKLITVWQVFWFTTTELQRVSRGLPMTVFELTALSFSLTMLVTSVCWYAKPTVSRPITLLTRDGRSVESIRAAARETTHPHLPQTWYRTPLDFISPYRRFRLDVHWCYYEQLSYLLRLPLFSREITSRPWDRLPSKAFLVIDRALLPLALVVLVAYSAAPLLAWNFYFPTEGERLAWRACGVYHAIFSMGLGMYYIVTAWKVQDKVPKMDEPPFPVKGVQRGKPGPSGGGNGGGDKSGGDKSGVDVEAVEVVGDKKWKGREKVRGRVQKVVSWLRSWRNISPDGDPDMTIGLRATVPPFIGTFVYMLCRVFFYVEDFISIREQPMAVYITVNRFLPFMS</sequence>
<keyword evidence="4" id="KW-1185">Reference proteome</keyword>
<dbReference type="Proteomes" id="UP001600064">
    <property type="component" value="Unassembled WGS sequence"/>
</dbReference>
<feature type="transmembrane region" description="Helical" evidence="2">
    <location>
        <begin position="349"/>
        <end position="371"/>
    </location>
</feature>